<feature type="short sequence motif" description="Gly-cisPro motif, important for rejection of L-amino acids" evidence="2">
    <location>
        <begin position="133"/>
        <end position="134"/>
    </location>
</feature>
<keyword evidence="2" id="KW-0963">Cytoplasm</keyword>
<dbReference type="EC" id="3.1.1.-" evidence="2"/>
<dbReference type="InterPro" id="IPR003732">
    <property type="entry name" value="Daa-tRNA_deacyls_DTD"/>
</dbReference>
<organism evidence="3 4">
    <name type="scientific">Alloalcanivorax venustensis ISO4</name>
    <dbReference type="NCBI Taxonomy" id="1177184"/>
    <lineage>
        <taxon>Bacteria</taxon>
        <taxon>Pseudomonadati</taxon>
        <taxon>Pseudomonadota</taxon>
        <taxon>Gammaproteobacteria</taxon>
        <taxon>Oceanospirillales</taxon>
        <taxon>Alcanivoracaceae</taxon>
        <taxon>Alloalcanivorax</taxon>
    </lineage>
</organism>
<protein>
    <recommendedName>
        <fullName evidence="2">D-aminoacyl-tRNA deacylase</fullName>
        <shortName evidence="2">DTD</shortName>
        <ecNumber evidence="2">3.1.1.96</ecNumber>
    </recommendedName>
    <alternativeName>
        <fullName evidence="2">Gly-tRNA(Ala) deacylase</fullName>
        <ecNumber evidence="2">3.1.1.-</ecNumber>
    </alternativeName>
</protein>
<comment type="domain">
    <text evidence="2">A Gly-cisPro motif from one monomer fits into the active site of the other monomer to allow specific chiral rejection of L-amino acids.</text>
</comment>
<reference evidence="3 4" key="1">
    <citation type="submission" date="2012-09" db="EMBL/GenBank/DDBJ databases">
        <title>Genome Sequence of alkane-degrading Bacterium Alcanivorax venustensis ISO4.</title>
        <authorList>
            <person name="Lai Q."/>
            <person name="Shao Z."/>
        </authorList>
    </citation>
    <scope>NUCLEOTIDE SEQUENCE [LARGE SCALE GENOMIC DNA]</scope>
    <source>
        <strain evidence="3 4">ISO4</strain>
    </source>
</reference>
<dbReference type="Proteomes" id="UP000644441">
    <property type="component" value="Unassembled WGS sequence"/>
</dbReference>
<comment type="caution">
    <text evidence="3">The sequence shown here is derived from an EMBL/GenBank/DDBJ whole genome shotgun (WGS) entry which is preliminary data.</text>
</comment>
<dbReference type="PANTHER" id="PTHR10472:SF5">
    <property type="entry name" value="D-AMINOACYL-TRNA DEACYLASE 1"/>
    <property type="match status" value="1"/>
</dbReference>
<dbReference type="EMBL" id="ARXR01000002">
    <property type="protein sequence ID" value="MBF5051765.1"/>
    <property type="molecule type" value="Genomic_DNA"/>
</dbReference>
<proteinExistence type="inferred from homology"/>
<dbReference type="NCBIfam" id="TIGR00256">
    <property type="entry name" value="D-aminoacyl-tRNA deacylase"/>
    <property type="match status" value="1"/>
</dbReference>
<comment type="subcellular location">
    <subcellularLocation>
        <location evidence="2">Cytoplasm</location>
    </subcellularLocation>
</comment>
<keyword evidence="2" id="KW-0820">tRNA-binding</keyword>
<keyword evidence="4" id="KW-1185">Reference proteome</keyword>
<comment type="subunit">
    <text evidence="2">Homodimer.</text>
</comment>
<gene>
    <name evidence="2" type="primary">dtd</name>
    <name evidence="3" type="ORF">ISO4_00367</name>
</gene>
<comment type="catalytic activity">
    <reaction evidence="2">
        <text>a D-aminoacyl-tRNA + H2O = a tRNA + a D-alpha-amino acid + H(+)</text>
        <dbReference type="Rhea" id="RHEA:13953"/>
        <dbReference type="Rhea" id="RHEA-COMP:10123"/>
        <dbReference type="Rhea" id="RHEA-COMP:10124"/>
        <dbReference type="ChEBI" id="CHEBI:15377"/>
        <dbReference type="ChEBI" id="CHEBI:15378"/>
        <dbReference type="ChEBI" id="CHEBI:59871"/>
        <dbReference type="ChEBI" id="CHEBI:78442"/>
        <dbReference type="ChEBI" id="CHEBI:79333"/>
        <dbReference type="EC" id="3.1.1.96"/>
    </reaction>
</comment>
<dbReference type="EC" id="3.1.1.96" evidence="2"/>
<evidence type="ECO:0000256" key="2">
    <source>
        <dbReference type="HAMAP-Rule" id="MF_00518"/>
    </source>
</evidence>
<dbReference type="SUPFAM" id="SSF69500">
    <property type="entry name" value="DTD-like"/>
    <property type="match status" value="1"/>
</dbReference>
<sequence length="141" mass="14934">MQRVTSAEVRVSGRVVGAIDSGLLAFVGMERGDDDASVERMAGRIAGYRMFADEQGRMNRSVRDVGGSVLLVSQFTLAADTGKGLRPSFSRAAEPQEARRLCDALAAGLRDSGLPVAEGEFGADMQVSLVNDGPVTFLINL</sequence>
<comment type="similarity">
    <text evidence="1 2">Belongs to the DTD family.</text>
</comment>
<comment type="function">
    <text evidence="2">An aminoacyl-tRNA editing enzyme that deacylates mischarged D-aminoacyl-tRNAs. Also deacylates mischarged glycyl-tRNA(Ala), protecting cells against glycine mischarging by AlaRS. Acts via tRNA-based rather than protein-based catalysis; rejects L-amino acids rather than detecting D-amino acids in the active site. By recycling D-aminoacyl-tRNA to D-amino acids and free tRNA molecules, this enzyme counteracts the toxicity associated with the formation of D-aminoacyl-tRNA entities in vivo and helps enforce protein L-homochirality.</text>
</comment>
<keyword evidence="2" id="KW-0378">Hydrolase</keyword>
<dbReference type="PANTHER" id="PTHR10472">
    <property type="entry name" value="D-TYROSYL-TRNA TYR DEACYLASE"/>
    <property type="match status" value="1"/>
</dbReference>
<evidence type="ECO:0000313" key="3">
    <source>
        <dbReference type="EMBL" id="MBF5051765.1"/>
    </source>
</evidence>
<dbReference type="Gene3D" id="3.50.80.10">
    <property type="entry name" value="D-tyrosyl-tRNA(Tyr) deacylase"/>
    <property type="match status" value="1"/>
</dbReference>
<comment type="catalytic activity">
    <reaction evidence="2">
        <text>glycyl-tRNA(Ala) + H2O = tRNA(Ala) + glycine + H(+)</text>
        <dbReference type="Rhea" id="RHEA:53744"/>
        <dbReference type="Rhea" id="RHEA-COMP:9657"/>
        <dbReference type="Rhea" id="RHEA-COMP:13640"/>
        <dbReference type="ChEBI" id="CHEBI:15377"/>
        <dbReference type="ChEBI" id="CHEBI:15378"/>
        <dbReference type="ChEBI" id="CHEBI:57305"/>
        <dbReference type="ChEBI" id="CHEBI:78442"/>
        <dbReference type="ChEBI" id="CHEBI:78522"/>
    </reaction>
</comment>
<accession>A0ABS0ACA2</accession>
<evidence type="ECO:0000313" key="4">
    <source>
        <dbReference type="Proteomes" id="UP000644441"/>
    </source>
</evidence>
<evidence type="ECO:0000256" key="1">
    <source>
        <dbReference type="ARBA" id="ARBA00009673"/>
    </source>
</evidence>
<dbReference type="Pfam" id="PF02580">
    <property type="entry name" value="Tyr_Deacylase"/>
    <property type="match status" value="1"/>
</dbReference>
<dbReference type="InterPro" id="IPR023509">
    <property type="entry name" value="DTD-like_sf"/>
</dbReference>
<name>A0ABS0ACA2_9GAMM</name>
<dbReference type="HAMAP" id="MF_00518">
    <property type="entry name" value="Deacylase_Dtd"/>
    <property type="match status" value="1"/>
</dbReference>
<keyword evidence="2" id="KW-0694">RNA-binding</keyword>